<evidence type="ECO:0000313" key="4">
    <source>
        <dbReference type="EMBL" id="KAK4212772.1"/>
    </source>
</evidence>
<dbReference type="Proteomes" id="UP001301769">
    <property type="component" value="Unassembled WGS sequence"/>
</dbReference>
<dbReference type="CDD" id="cd14688">
    <property type="entry name" value="bZIP_YAP"/>
    <property type="match status" value="1"/>
</dbReference>
<feature type="compositionally biased region" description="Polar residues" evidence="2">
    <location>
        <begin position="138"/>
        <end position="147"/>
    </location>
</feature>
<evidence type="ECO:0000256" key="1">
    <source>
        <dbReference type="SAM" id="Coils"/>
    </source>
</evidence>
<feature type="compositionally biased region" description="Low complexity" evidence="2">
    <location>
        <begin position="278"/>
        <end position="290"/>
    </location>
</feature>
<feature type="region of interest" description="Disordered" evidence="2">
    <location>
        <begin position="125"/>
        <end position="147"/>
    </location>
</feature>
<keyword evidence="1" id="KW-0175">Coiled coil</keyword>
<name>A0AAN6YB28_9PEZI</name>
<organism evidence="4 5">
    <name type="scientific">Rhypophila decipiens</name>
    <dbReference type="NCBI Taxonomy" id="261697"/>
    <lineage>
        <taxon>Eukaryota</taxon>
        <taxon>Fungi</taxon>
        <taxon>Dikarya</taxon>
        <taxon>Ascomycota</taxon>
        <taxon>Pezizomycotina</taxon>
        <taxon>Sordariomycetes</taxon>
        <taxon>Sordariomycetidae</taxon>
        <taxon>Sordariales</taxon>
        <taxon>Naviculisporaceae</taxon>
        <taxon>Rhypophila</taxon>
    </lineage>
</organism>
<dbReference type="Gene3D" id="3.10.180.10">
    <property type="entry name" value="2,3-Dihydroxybiphenyl 1,2-Dioxygenase, domain 1"/>
    <property type="match status" value="1"/>
</dbReference>
<dbReference type="InterPro" id="IPR037523">
    <property type="entry name" value="VOC_core"/>
</dbReference>
<feature type="domain" description="VOC" evidence="3">
    <location>
        <begin position="238"/>
        <end position="387"/>
    </location>
</feature>
<accession>A0AAN6YB28</accession>
<dbReference type="InterPro" id="IPR029068">
    <property type="entry name" value="Glyas_Bleomycin-R_OHBP_Dase"/>
</dbReference>
<dbReference type="PANTHER" id="PTHR35006">
    <property type="entry name" value="GLYOXALASE FAMILY PROTEIN (AFU_ORTHOLOGUE AFUA_5G14830)"/>
    <property type="match status" value="1"/>
</dbReference>
<gene>
    <name evidence="4" type="ORF">QBC37DRAFT_473635</name>
</gene>
<dbReference type="PANTHER" id="PTHR35006:SF4">
    <property type="entry name" value="BLR7706 PROTEIN"/>
    <property type="match status" value="1"/>
</dbReference>
<dbReference type="Pfam" id="PF00903">
    <property type="entry name" value="Glyoxalase"/>
    <property type="match status" value="1"/>
</dbReference>
<reference evidence="4" key="2">
    <citation type="submission" date="2023-05" db="EMBL/GenBank/DDBJ databases">
        <authorList>
            <consortium name="Lawrence Berkeley National Laboratory"/>
            <person name="Steindorff A."/>
            <person name="Hensen N."/>
            <person name="Bonometti L."/>
            <person name="Westerberg I."/>
            <person name="Brannstrom I.O."/>
            <person name="Guillou S."/>
            <person name="Cros-Aarteil S."/>
            <person name="Calhoun S."/>
            <person name="Haridas S."/>
            <person name="Kuo A."/>
            <person name="Mondo S."/>
            <person name="Pangilinan J."/>
            <person name="Riley R."/>
            <person name="Labutti K."/>
            <person name="Andreopoulos B."/>
            <person name="Lipzen A."/>
            <person name="Chen C."/>
            <person name="Yanf M."/>
            <person name="Daum C."/>
            <person name="Ng V."/>
            <person name="Clum A."/>
            <person name="Ohm R."/>
            <person name="Martin F."/>
            <person name="Silar P."/>
            <person name="Natvig D."/>
            <person name="Lalanne C."/>
            <person name="Gautier V."/>
            <person name="Ament-Velasquez S.L."/>
            <person name="Kruys A."/>
            <person name="Hutchinson M.I."/>
            <person name="Powell A.J."/>
            <person name="Barry K."/>
            <person name="Miller A.N."/>
            <person name="Grigoriev I.V."/>
            <person name="Debuchy R."/>
            <person name="Gladieux P."/>
            <person name="Thoren M.H."/>
            <person name="Johannesson H."/>
        </authorList>
    </citation>
    <scope>NUCLEOTIDE SEQUENCE</scope>
    <source>
        <strain evidence="4">PSN293</strain>
    </source>
</reference>
<dbReference type="CDD" id="cd07262">
    <property type="entry name" value="VOC_like"/>
    <property type="match status" value="1"/>
</dbReference>
<evidence type="ECO:0000259" key="3">
    <source>
        <dbReference type="PROSITE" id="PS51819"/>
    </source>
</evidence>
<proteinExistence type="predicted"/>
<comment type="caution">
    <text evidence="4">The sequence shown here is derived from an EMBL/GenBank/DDBJ whole genome shotgun (WGS) entry which is preliminary data.</text>
</comment>
<dbReference type="Gene3D" id="1.20.5.170">
    <property type="match status" value="1"/>
</dbReference>
<dbReference type="InterPro" id="IPR004360">
    <property type="entry name" value="Glyas_Fos-R_dOase_dom"/>
</dbReference>
<evidence type="ECO:0000256" key="2">
    <source>
        <dbReference type="SAM" id="MobiDB-lite"/>
    </source>
</evidence>
<dbReference type="PROSITE" id="PS51819">
    <property type="entry name" value="VOC"/>
    <property type="match status" value="1"/>
</dbReference>
<reference evidence="4" key="1">
    <citation type="journal article" date="2023" name="Mol. Phylogenet. Evol.">
        <title>Genome-scale phylogeny and comparative genomics of the fungal order Sordariales.</title>
        <authorList>
            <person name="Hensen N."/>
            <person name="Bonometti L."/>
            <person name="Westerberg I."/>
            <person name="Brannstrom I.O."/>
            <person name="Guillou S."/>
            <person name="Cros-Aarteil S."/>
            <person name="Calhoun S."/>
            <person name="Haridas S."/>
            <person name="Kuo A."/>
            <person name="Mondo S."/>
            <person name="Pangilinan J."/>
            <person name="Riley R."/>
            <person name="LaButti K."/>
            <person name="Andreopoulos B."/>
            <person name="Lipzen A."/>
            <person name="Chen C."/>
            <person name="Yan M."/>
            <person name="Daum C."/>
            <person name="Ng V."/>
            <person name="Clum A."/>
            <person name="Steindorff A."/>
            <person name="Ohm R.A."/>
            <person name="Martin F."/>
            <person name="Silar P."/>
            <person name="Natvig D.O."/>
            <person name="Lalanne C."/>
            <person name="Gautier V."/>
            <person name="Ament-Velasquez S.L."/>
            <person name="Kruys A."/>
            <person name="Hutchinson M.I."/>
            <person name="Powell A.J."/>
            <person name="Barry K."/>
            <person name="Miller A.N."/>
            <person name="Grigoriev I.V."/>
            <person name="Debuchy R."/>
            <person name="Gladieux P."/>
            <person name="Hiltunen Thoren M."/>
            <person name="Johannesson H."/>
        </authorList>
    </citation>
    <scope>NUCLEOTIDE SEQUENCE</scope>
    <source>
        <strain evidence="4">PSN293</strain>
    </source>
</reference>
<dbReference type="EMBL" id="MU858121">
    <property type="protein sequence ID" value="KAK4212772.1"/>
    <property type="molecule type" value="Genomic_DNA"/>
</dbReference>
<dbReference type="AlphaFoldDB" id="A0AAN6YB28"/>
<sequence length="402" mass="44054">MDYKAAIHKFSTKPPGYEAARQRENQRRHRARVKSRITDLEAKLDATEARLDEALRRIEELTAEMQRLQSHTTQIPSLQIEQIGASVSPTSSCERGCNSCAPVEADDSSQERLGSSSNVTLFVSPQDLAPTKPPELSKNITPVTETTPQEYNGKEQEIGDNPNDDCVTLPPPNPGESTIRCREAYSMLKDRIMPEFDPEIVTEWLKPGFRRAVCPGDGCRVQTHVLHIMSASKSHTNPLGHISIGVRDYAVSKAFYTAVLSTIGLKLVYDSEEAVTKPAPAAGPEGGAAPVSENKKNKTKTLGYGPDEEHEILNIFEFKEDAAPPGAGFHLAFNAPSRDAVVEFHATSLGFGGRNNGLPGLRRHYGGSYFAAFVVDPDGWRLEVVCQDEVVEHEEGKEEGTS</sequence>
<dbReference type="GO" id="GO:0051213">
    <property type="term" value="F:dioxygenase activity"/>
    <property type="evidence" value="ECO:0007669"/>
    <property type="project" value="UniProtKB-KW"/>
</dbReference>
<evidence type="ECO:0000313" key="5">
    <source>
        <dbReference type="Proteomes" id="UP001301769"/>
    </source>
</evidence>
<dbReference type="SUPFAM" id="SSF54593">
    <property type="entry name" value="Glyoxalase/Bleomycin resistance protein/Dihydroxybiphenyl dioxygenase"/>
    <property type="match status" value="1"/>
</dbReference>
<feature type="coiled-coil region" evidence="1">
    <location>
        <begin position="23"/>
        <end position="71"/>
    </location>
</feature>
<keyword evidence="4" id="KW-0560">Oxidoreductase</keyword>
<protein>
    <submittedName>
        <fullName evidence="4">Glyoxalase/Bleomycin resistance protein/Dihydroxybiphenyl dioxygenase</fullName>
    </submittedName>
</protein>
<keyword evidence="4" id="KW-0223">Dioxygenase</keyword>
<feature type="region of interest" description="Disordered" evidence="2">
    <location>
        <begin position="278"/>
        <end position="304"/>
    </location>
</feature>
<keyword evidence="5" id="KW-1185">Reference proteome</keyword>